<evidence type="ECO:0000313" key="13">
    <source>
        <dbReference type="EMBL" id="MBF8641159.1"/>
    </source>
</evidence>
<keyword evidence="6 11" id="KW-1133">Transmembrane helix</keyword>
<dbReference type="Proteomes" id="UP000250443">
    <property type="component" value="Unassembled WGS sequence"/>
</dbReference>
<keyword evidence="7" id="KW-0406">Ion transport</keyword>
<reference evidence="13 16" key="2">
    <citation type="submission" date="2020-10" db="EMBL/GenBank/DDBJ databases">
        <title>Genome sequences of Pseudomonas isolates.</title>
        <authorList>
            <person name="Wessels L."/>
            <person name="Reich F."/>
            <person name="Hammerl J."/>
        </authorList>
    </citation>
    <scope>NUCLEOTIDE SEQUENCE [LARGE SCALE GENOMIC DNA]</scope>
    <source>
        <strain evidence="13 16">20-MO00624-0</strain>
    </source>
</reference>
<keyword evidence="5 11" id="KW-0812">Transmembrane</keyword>
<keyword evidence="9 11" id="KW-0472">Membrane</keyword>
<sequence>MLRYIAYRLALLIPILLAVSLLVFVLLHMGRGDPALDYLRLSQIPPTDAALAEARHTLGLDRPLVEQYLMWLWRALHLDFGTSFVTGRPVLSDLLYYLPATLQLGGAALAVTLLVSLPLGIWAARRPGGWPDQLVRFIAFFGVSMPSFWLAFLMVALFSVTLGWLPPMGRGGIAHLVMPVLAVALMSLSINARLLRASLLEASGQRHVLYARLRGLPEGQVWRRHILRNAWLPVVTAIGMHVGELIGGTLVIETIFAWPGLGRFAVSAVYNRDFPVLQCFTLLMTGLFVLCNLVVDVLYAWLDPRTRLEGAQAC</sequence>
<dbReference type="Gene3D" id="1.10.3720.10">
    <property type="entry name" value="MetI-like"/>
    <property type="match status" value="1"/>
</dbReference>
<evidence type="ECO:0000256" key="6">
    <source>
        <dbReference type="ARBA" id="ARBA00022989"/>
    </source>
</evidence>
<keyword evidence="16" id="KW-1185">Reference proteome</keyword>
<evidence type="ECO:0000256" key="2">
    <source>
        <dbReference type="ARBA" id="ARBA00022448"/>
    </source>
</evidence>
<feature type="transmembrane region" description="Helical" evidence="11">
    <location>
        <begin position="134"/>
        <end position="160"/>
    </location>
</feature>
<dbReference type="InterPro" id="IPR014156">
    <property type="entry name" value="Nickel_NikB"/>
</dbReference>
<keyword evidence="3" id="KW-1003">Cell membrane</keyword>
<name>A0A2X2CWE5_PSELU</name>
<dbReference type="CDD" id="cd06261">
    <property type="entry name" value="TM_PBP2"/>
    <property type="match status" value="1"/>
</dbReference>
<feature type="transmembrane region" description="Helical" evidence="11">
    <location>
        <begin position="280"/>
        <end position="302"/>
    </location>
</feature>
<evidence type="ECO:0000256" key="8">
    <source>
        <dbReference type="ARBA" id="ARBA00023112"/>
    </source>
</evidence>
<protein>
    <submittedName>
        <fullName evidence="13 14">Nickel ABC transporter permease</fullName>
    </submittedName>
</protein>
<feature type="domain" description="ABC transmembrane type-1" evidence="12">
    <location>
        <begin position="98"/>
        <end position="295"/>
    </location>
</feature>
<comment type="similarity">
    <text evidence="10">Belongs to the binding-protein-dependent transport system permease family. OppBC subfamily.</text>
</comment>
<evidence type="ECO:0000313" key="16">
    <source>
        <dbReference type="Proteomes" id="UP000626180"/>
    </source>
</evidence>
<reference evidence="14 15" key="1">
    <citation type="submission" date="2018-06" db="EMBL/GenBank/DDBJ databases">
        <authorList>
            <consortium name="Pathogen Informatics"/>
            <person name="Doyle S."/>
        </authorList>
    </citation>
    <scope>NUCLEOTIDE SEQUENCE [LARGE SCALE GENOMIC DNA]</scope>
    <source>
        <strain evidence="14 15">NCTC11842</strain>
    </source>
</reference>
<dbReference type="SUPFAM" id="SSF161098">
    <property type="entry name" value="MetI-like"/>
    <property type="match status" value="1"/>
</dbReference>
<dbReference type="Pfam" id="PF00528">
    <property type="entry name" value="BPD_transp_1"/>
    <property type="match status" value="1"/>
</dbReference>
<dbReference type="AlphaFoldDB" id="A0A2X2CWE5"/>
<dbReference type="EMBL" id="JADMCD010000004">
    <property type="protein sequence ID" value="MBF8641159.1"/>
    <property type="molecule type" value="Genomic_DNA"/>
</dbReference>
<keyword evidence="2 11" id="KW-0813">Transport</keyword>
<evidence type="ECO:0000256" key="11">
    <source>
        <dbReference type="RuleBase" id="RU363032"/>
    </source>
</evidence>
<evidence type="ECO:0000256" key="10">
    <source>
        <dbReference type="ARBA" id="ARBA00024202"/>
    </source>
</evidence>
<dbReference type="NCBIfam" id="TIGR02789">
    <property type="entry name" value="nickel_nikB"/>
    <property type="match status" value="1"/>
</dbReference>
<dbReference type="GO" id="GO:0005886">
    <property type="term" value="C:plasma membrane"/>
    <property type="evidence" value="ECO:0007669"/>
    <property type="project" value="UniProtKB-SubCell"/>
</dbReference>
<evidence type="ECO:0000256" key="9">
    <source>
        <dbReference type="ARBA" id="ARBA00023136"/>
    </source>
</evidence>
<evidence type="ECO:0000256" key="1">
    <source>
        <dbReference type="ARBA" id="ARBA00004651"/>
    </source>
</evidence>
<gene>
    <name evidence="14" type="primary">nikB</name>
    <name evidence="13" type="ORF">IRZ65_10730</name>
    <name evidence="14" type="ORF">NCTC11842_04413</name>
</gene>
<feature type="transmembrane region" description="Helical" evidence="11">
    <location>
        <begin position="172"/>
        <end position="190"/>
    </location>
</feature>
<dbReference type="GO" id="GO:0015099">
    <property type="term" value="F:nickel cation transmembrane transporter activity"/>
    <property type="evidence" value="ECO:0007669"/>
    <property type="project" value="InterPro"/>
</dbReference>
<accession>A0A2X2CWE5</accession>
<dbReference type="InterPro" id="IPR050045">
    <property type="entry name" value="Opp2B"/>
</dbReference>
<evidence type="ECO:0000313" key="14">
    <source>
        <dbReference type="EMBL" id="SPZ12348.1"/>
    </source>
</evidence>
<dbReference type="NCBIfam" id="NF007677">
    <property type="entry name" value="PRK10352.1"/>
    <property type="match status" value="1"/>
</dbReference>
<proteinExistence type="inferred from homology"/>
<dbReference type="PANTHER" id="PTHR43163:SF6">
    <property type="entry name" value="DIPEPTIDE TRANSPORT SYSTEM PERMEASE PROTEIN DPPB-RELATED"/>
    <property type="match status" value="1"/>
</dbReference>
<keyword evidence="8" id="KW-0921">Nickel transport</keyword>
<dbReference type="GO" id="GO:0071916">
    <property type="term" value="F:dipeptide transmembrane transporter activity"/>
    <property type="evidence" value="ECO:0007669"/>
    <property type="project" value="TreeGrafter"/>
</dbReference>
<dbReference type="PROSITE" id="PS50928">
    <property type="entry name" value="ABC_TM1"/>
    <property type="match status" value="1"/>
</dbReference>
<dbReference type="NCBIfam" id="NF045470">
    <property type="entry name" value="Opp2B"/>
    <property type="match status" value="1"/>
</dbReference>
<keyword evidence="4" id="KW-0533">Nickel</keyword>
<comment type="subcellular location">
    <subcellularLocation>
        <location evidence="1 11">Cell membrane</location>
        <topology evidence="1 11">Multi-pass membrane protein</topology>
    </subcellularLocation>
</comment>
<feature type="transmembrane region" description="Helical" evidence="11">
    <location>
        <begin position="230"/>
        <end position="260"/>
    </location>
</feature>
<organism evidence="14 15">
    <name type="scientific">Pseudomonas luteola</name>
    <dbReference type="NCBI Taxonomy" id="47886"/>
    <lineage>
        <taxon>Bacteria</taxon>
        <taxon>Pseudomonadati</taxon>
        <taxon>Pseudomonadota</taxon>
        <taxon>Gammaproteobacteria</taxon>
        <taxon>Pseudomonadales</taxon>
        <taxon>Pseudomonadaceae</taxon>
        <taxon>Pseudomonas</taxon>
    </lineage>
</organism>
<evidence type="ECO:0000313" key="15">
    <source>
        <dbReference type="Proteomes" id="UP000250443"/>
    </source>
</evidence>
<dbReference type="InterPro" id="IPR035906">
    <property type="entry name" value="MetI-like_sf"/>
</dbReference>
<dbReference type="InterPro" id="IPR045621">
    <property type="entry name" value="BPD_transp_1_N"/>
</dbReference>
<evidence type="ECO:0000256" key="7">
    <source>
        <dbReference type="ARBA" id="ARBA00023065"/>
    </source>
</evidence>
<dbReference type="RefSeq" id="WP_010796157.1">
    <property type="nucleotide sequence ID" value="NZ_FQYS01000004.1"/>
</dbReference>
<dbReference type="Proteomes" id="UP000626180">
    <property type="component" value="Unassembled WGS sequence"/>
</dbReference>
<dbReference type="InterPro" id="IPR000515">
    <property type="entry name" value="MetI-like"/>
</dbReference>
<evidence type="ECO:0000256" key="5">
    <source>
        <dbReference type="ARBA" id="ARBA00022692"/>
    </source>
</evidence>
<dbReference type="Pfam" id="PF19300">
    <property type="entry name" value="BPD_transp_1_N"/>
    <property type="match status" value="1"/>
</dbReference>
<dbReference type="EMBL" id="UAUF01000014">
    <property type="protein sequence ID" value="SPZ12348.1"/>
    <property type="molecule type" value="Genomic_DNA"/>
</dbReference>
<feature type="transmembrane region" description="Helical" evidence="11">
    <location>
        <begin position="94"/>
        <end position="122"/>
    </location>
</feature>
<evidence type="ECO:0000256" key="3">
    <source>
        <dbReference type="ARBA" id="ARBA00022475"/>
    </source>
</evidence>
<dbReference type="PANTHER" id="PTHR43163">
    <property type="entry name" value="DIPEPTIDE TRANSPORT SYSTEM PERMEASE PROTEIN DPPB-RELATED"/>
    <property type="match status" value="1"/>
</dbReference>
<evidence type="ECO:0000259" key="12">
    <source>
        <dbReference type="PROSITE" id="PS50928"/>
    </source>
</evidence>
<evidence type="ECO:0000256" key="4">
    <source>
        <dbReference type="ARBA" id="ARBA00022596"/>
    </source>
</evidence>